<protein>
    <submittedName>
        <fullName evidence="2">Uncharacterized protein</fullName>
    </submittedName>
</protein>
<feature type="transmembrane region" description="Helical" evidence="1">
    <location>
        <begin position="199"/>
        <end position="224"/>
    </location>
</feature>
<dbReference type="EMBL" id="JAVRFI010000022">
    <property type="protein sequence ID" value="MDT0452670.1"/>
    <property type="molecule type" value="Genomic_DNA"/>
</dbReference>
<proteinExistence type="predicted"/>
<feature type="transmembrane region" description="Helical" evidence="1">
    <location>
        <begin position="90"/>
        <end position="110"/>
    </location>
</feature>
<keyword evidence="3" id="KW-1185">Reference proteome</keyword>
<keyword evidence="1" id="KW-1133">Transmembrane helix</keyword>
<keyword evidence="1" id="KW-0472">Membrane</keyword>
<feature type="transmembrane region" description="Helical" evidence="1">
    <location>
        <begin position="268"/>
        <end position="288"/>
    </location>
</feature>
<name>A0ABU2SXR5_9ACTN</name>
<organism evidence="2 3">
    <name type="scientific">Streptomyces hesseae</name>
    <dbReference type="NCBI Taxonomy" id="3075519"/>
    <lineage>
        <taxon>Bacteria</taxon>
        <taxon>Bacillati</taxon>
        <taxon>Actinomycetota</taxon>
        <taxon>Actinomycetes</taxon>
        <taxon>Kitasatosporales</taxon>
        <taxon>Streptomycetaceae</taxon>
        <taxon>Streptomyces</taxon>
    </lineage>
</organism>
<evidence type="ECO:0000256" key="1">
    <source>
        <dbReference type="SAM" id="Phobius"/>
    </source>
</evidence>
<comment type="caution">
    <text evidence="2">The sequence shown here is derived from an EMBL/GenBank/DDBJ whole genome shotgun (WGS) entry which is preliminary data.</text>
</comment>
<evidence type="ECO:0000313" key="2">
    <source>
        <dbReference type="EMBL" id="MDT0452670.1"/>
    </source>
</evidence>
<sequence length="324" mass="35200">MRNRRRAPREPSSARPIRSVTVEAQALLPMIWGDPEHMPEQLAFFAVRRFGHRAAAAVERRREREPGAEPAELNAGIISRGTRVTIAEGVVVGGPFIVLIPVSFVAALLARAQMVLELAAVAGHAPESEHRVAELLILQDVYASVDEANDALARAERHPPGGPGQLPRRTRWQLIVKMAALLGLISGGKRSRAQQTLSIVSFSCLFLIGLALPWIWMPVLAVFYRQATSRLGAKAAMFYAQDPAAVRAGHGRRRWTHRVLKAPGITSVLRFVALALLPVATAGAAILTEIHVAGGPWGTGLIVLCAVSLVTAAIWYGHRWSRNH</sequence>
<evidence type="ECO:0000313" key="3">
    <source>
        <dbReference type="Proteomes" id="UP001180531"/>
    </source>
</evidence>
<keyword evidence="1" id="KW-0812">Transmembrane</keyword>
<reference evidence="2" key="1">
    <citation type="submission" date="2024-05" db="EMBL/GenBank/DDBJ databases">
        <title>30 novel species of actinomycetes from the DSMZ collection.</title>
        <authorList>
            <person name="Nouioui I."/>
        </authorList>
    </citation>
    <scope>NUCLEOTIDE SEQUENCE</scope>
    <source>
        <strain evidence="2">DSM 40473</strain>
    </source>
</reference>
<feature type="transmembrane region" description="Helical" evidence="1">
    <location>
        <begin position="294"/>
        <end position="316"/>
    </location>
</feature>
<gene>
    <name evidence="2" type="ORF">RM609_26790</name>
</gene>
<dbReference type="Proteomes" id="UP001180531">
    <property type="component" value="Unassembled WGS sequence"/>
</dbReference>
<dbReference type="RefSeq" id="WP_311614145.1">
    <property type="nucleotide sequence ID" value="NZ_JAVRFI010000022.1"/>
</dbReference>
<accession>A0ABU2SXR5</accession>